<keyword evidence="1" id="KW-0812">Transmembrane</keyword>
<gene>
    <name evidence="2" type="ORF">FC78_GL000736</name>
</gene>
<keyword evidence="1" id="KW-1133">Transmembrane helix</keyword>
<proteinExistence type="predicted"/>
<name>A0A0R1KJ96_9LACO</name>
<sequence>MKKVNDRVLRWFFGISGVIDEQVKSEIGKLSVEALIAVFIFEVLFNIGIGTYIYFGTIKDLESFFLFIMTLHLFLVIGIITFFTSFRLQRRGVLNQEVTTKAGKRNAIKSILNKYLTKLPMMFLLIWLLVTSLDFNGQNFMDTLLSWSSIRQALQPSIVLTIIFIIIDISKIRLLKDES</sequence>
<evidence type="ECO:0000313" key="2">
    <source>
        <dbReference type="EMBL" id="KRK81683.1"/>
    </source>
</evidence>
<protein>
    <submittedName>
        <fullName evidence="2">Uncharacterized protein</fullName>
    </submittedName>
</protein>
<dbReference type="AlphaFoldDB" id="A0A0R1KJ96"/>
<dbReference type="Proteomes" id="UP000051515">
    <property type="component" value="Unassembled WGS sequence"/>
</dbReference>
<keyword evidence="1" id="KW-0472">Membrane</keyword>
<organism evidence="2 3">
    <name type="scientific">Companilactobacillus bobalius DSM 19674</name>
    <dbReference type="NCBI Taxonomy" id="1423788"/>
    <lineage>
        <taxon>Bacteria</taxon>
        <taxon>Bacillati</taxon>
        <taxon>Bacillota</taxon>
        <taxon>Bacilli</taxon>
        <taxon>Lactobacillales</taxon>
        <taxon>Lactobacillaceae</taxon>
        <taxon>Companilactobacillus</taxon>
        <taxon>Companilactobacillus bobalius</taxon>
    </lineage>
</organism>
<dbReference type="InterPro" id="IPR021697">
    <property type="entry name" value="DUF3278"/>
</dbReference>
<dbReference type="STRING" id="1423788.FC78_GL000736"/>
<comment type="caution">
    <text evidence="2">The sequence shown here is derived from an EMBL/GenBank/DDBJ whole genome shotgun (WGS) entry which is preliminary data.</text>
</comment>
<dbReference type="Pfam" id="PF11683">
    <property type="entry name" value="DUF3278"/>
    <property type="match status" value="1"/>
</dbReference>
<reference evidence="2 3" key="1">
    <citation type="journal article" date="2015" name="Genome Announc.">
        <title>Expanding the biotechnology potential of lactobacilli through comparative genomics of 213 strains and associated genera.</title>
        <authorList>
            <person name="Sun Z."/>
            <person name="Harris H.M."/>
            <person name="McCann A."/>
            <person name="Guo C."/>
            <person name="Argimon S."/>
            <person name="Zhang W."/>
            <person name="Yang X."/>
            <person name="Jeffery I.B."/>
            <person name="Cooney J.C."/>
            <person name="Kagawa T.F."/>
            <person name="Liu W."/>
            <person name="Song Y."/>
            <person name="Salvetti E."/>
            <person name="Wrobel A."/>
            <person name="Rasinkangas P."/>
            <person name="Parkhill J."/>
            <person name="Rea M.C."/>
            <person name="O'Sullivan O."/>
            <person name="Ritari J."/>
            <person name="Douillard F.P."/>
            <person name="Paul Ross R."/>
            <person name="Yang R."/>
            <person name="Briner A.E."/>
            <person name="Felis G.E."/>
            <person name="de Vos W.M."/>
            <person name="Barrangou R."/>
            <person name="Klaenhammer T.R."/>
            <person name="Caufield P.W."/>
            <person name="Cui Y."/>
            <person name="Zhang H."/>
            <person name="O'Toole P.W."/>
        </authorList>
    </citation>
    <scope>NUCLEOTIDE SEQUENCE [LARGE SCALE GENOMIC DNA]</scope>
    <source>
        <strain evidence="2 3">DSM 19674</strain>
    </source>
</reference>
<dbReference type="PATRIC" id="fig|1423788.3.peg.750"/>
<feature type="transmembrane region" description="Helical" evidence="1">
    <location>
        <begin position="34"/>
        <end position="58"/>
    </location>
</feature>
<feature type="transmembrane region" description="Helical" evidence="1">
    <location>
        <begin position="115"/>
        <end position="133"/>
    </location>
</feature>
<feature type="transmembrane region" description="Helical" evidence="1">
    <location>
        <begin position="153"/>
        <end position="170"/>
    </location>
</feature>
<dbReference type="RefSeq" id="WP_056955160.1">
    <property type="nucleotide sequence ID" value="NZ_AZDY01000042.1"/>
</dbReference>
<feature type="transmembrane region" description="Helical" evidence="1">
    <location>
        <begin position="64"/>
        <end position="86"/>
    </location>
</feature>
<accession>A0A0R1KJ96</accession>
<evidence type="ECO:0000313" key="3">
    <source>
        <dbReference type="Proteomes" id="UP000051515"/>
    </source>
</evidence>
<keyword evidence="3" id="KW-1185">Reference proteome</keyword>
<evidence type="ECO:0000256" key="1">
    <source>
        <dbReference type="SAM" id="Phobius"/>
    </source>
</evidence>
<dbReference type="EMBL" id="AZDY01000042">
    <property type="protein sequence ID" value="KRK81683.1"/>
    <property type="molecule type" value="Genomic_DNA"/>
</dbReference>